<reference evidence="1" key="1">
    <citation type="submission" date="2021-01" db="EMBL/GenBank/DDBJ databases">
        <authorList>
            <person name="Corre E."/>
            <person name="Pelletier E."/>
            <person name="Niang G."/>
            <person name="Scheremetjew M."/>
            <person name="Finn R."/>
            <person name="Kale V."/>
            <person name="Holt S."/>
            <person name="Cochrane G."/>
            <person name="Meng A."/>
            <person name="Brown T."/>
            <person name="Cohen L."/>
        </authorList>
    </citation>
    <scope>NUCLEOTIDE SEQUENCE</scope>
    <source>
        <strain evidence="1">UTEX LB 985</strain>
    </source>
</reference>
<dbReference type="AlphaFoldDB" id="A0A7S2I5N1"/>
<accession>A0A7S2I5N1</accession>
<sequence length="88" mass="8684">MSSFASTCAAALQKEGVIGAMCVDANGLALHSEGTVPEGCSGAVAELASQSFALVGDDAVVTAEAPKGKVLISRSEGVTIALFMQPAA</sequence>
<dbReference type="EMBL" id="HBGU01057578">
    <property type="protein sequence ID" value="CAD9509244.1"/>
    <property type="molecule type" value="Transcribed_RNA"/>
</dbReference>
<evidence type="ECO:0000313" key="1">
    <source>
        <dbReference type="EMBL" id="CAD9509244.1"/>
    </source>
</evidence>
<protein>
    <recommendedName>
        <fullName evidence="2">Late endosomal/lysosomal adaptor and MAPK and MTOR activator 5</fullName>
    </recommendedName>
</protein>
<gene>
    <name evidence="1" type="ORF">CBRE1094_LOCUS31305</name>
</gene>
<proteinExistence type="predicted"/>
<dbReference type="InterPro" id="IPR024135">
    <property type="entry name" value="LAMTOR5"/>
</dbReference>
<organism evidence="1">
    <name type="scientific">Haptolina brevifila</name>
    <dbReference type="NCBI Taxonomy" id="156173"/>
    <lineage>
        <taxon>Eukaryota</taxon>
        <taxon>Haptista</taxon>
        <taxon>Haptophyta</taxon>
        <taxon>Prymnesiophyceae</taxon>
        <taxon>Prymnesiales</taxon>
        <taxon>Prymnesiaceae</taxon>
        <taxon>Haptolina</taxon>
    </lineage>
</organism>
<name>A0A7S2I5N1_9EUKA</name>
<evidence type="ECO:0008006" key="2">
    <source>
        <dbReference type="Google" id="ProtNLM"/>
    </source>
</evidence>
<dbReference type="Gene3D" id="3.30.450.30">
    <property type="entry name" value="Dynein light chain 2a, cytoplasmic"/>
    <property type="match status" value="1"/>
</dbReference>
<dbReference type="Pfam" id="PF16672">
    <property type="entry name" value="LAMTOR5"/>
    <property type="match status" value="1"/>
</dbReference>
<dbReference type="GO" id="GO:0071986">
    <property type="term" value="C:Ragulator complex"/>
    <property type="evidence" value="ECO:0007669"/>
    <property type="project" value="InterPro"/>
</dbReference>